<dbReference type="AlphaFoldDB" id="A0A6J7FQ49"/>
<reference evidence="5" key="1">
    <citation type="submission" date="2020-05" db="EMBL/GenBank/DDBJ databases">
        <authorList>
            <person name="Chiriac C."/>
            <person name="Salcher M."/>
            <person name="Ghai R."/>
            <person name="Kavagutti S V."/>
        </authorList>
    </citation>
    <scope>NUCLEOTIDE SEQUENCE</scope>
</reference>
<evidence type="ECO:0000313" key="7">
    <source>
        <dbReference type="EMBL" id="CAB5047525.1"/>
    </source>
</evidence>
<gene>
    <name evidence="4" type="ORF">UFOPK2593_00174</name>
    <name evidence="5" type="ORF">UFOPK3492_00575</name>
    <name evidence="6" type="ORF">UFOPK4234_00430</name>
    <name evidence="7" type="ORF">UFOPK4295_00544</name>
</gene>
<dbReference type="Pfam" id="PF13365">
    <property type="entry name" value="Trypsin_2"/>
    <property type="match status" value="1"/>
</dbReference>
<dbReference type="InterPro" id="IPR009003">
    <property type="entry name" value="Peptidase_S1_PA"/>
</dbReference>
<dbReference type="SUPFAM" id="SSF50156">
    <property type="entry name" value="PDZ domain-like"/>
    <property type="match status" value="1"/>
</dbReference>
<dbReference type="GO" id="GO:0006508">
    <property type="term" value="P:proteolysis"/>
    <property type="evidence" value="ECO:0007669"/>
    <property type="project" value="UniProtKB-KW"/>
</dbReference>
<proteinExistence type="predicted"/>
<dbReference type="Pfam" id="PF01391">
    <property type="entry name" value="Collagen"/>
    <property type="match status" value="1"/>
</dbReference>
<organism evidence="5">
    <name type="scientific">freshwater metagenome</name>
    <dbReference type="NCBI Taxonomy" id="449393"/>
    <lineage>
        <taxon>unclassified sequences</taxon>
        <taxon>metagenomes</taxon>
        <taxon>ecological metagenomes</taxon>
    </lineage>
</organism>
<sequence length="461" mass="44691">MSAENPAVSDSSMSAPSAFRRMLSRGAGNGAKVGAGFLVGALLVGGGAFAANTISSTNSINACVNNTSRVITIAPTSGKCPTGTRALTWNIAGPQGAAGPAGPAGANGAPGASGPAGATGAQGVAGVAGNSGSAGSTGSSSNSSTSLNVTSIANALLPSVVSIAITTRTGSATGSGSIIKTSSTSTFILTNNHVISGATKVTVELEDGTELEGQIVGFDVAYDLAVVMVNQGNLPVANFGDSSKVVIGEQVVAIGSPLGLSGTVTSGIISSLDRPVTTGGTGSETYINALQTDAAVNPGNSGGPLVNAQSLIIGVNSAIASLGSATSSTGSIGLGFAIPINQAKRISNEIIATAKIVGAKVTLAGVSTRPLLGVSFDTSYGGAGAKIYALTAGGGAEVAGIPVNSVIRAIDGKNTKDNIEAIVRIRSYDPGATIKVTVDLPNSGGSRIFTVTLGSAPSNSA</sequence>
<evidence type="ECO:0000256" key="1">
    <source>
        <dbReference type="ARBA" id="ARBA00022670"/>
    </source>
</evidence>
<evidence type="ECO:0000313" key="6">
    <source>
        <dbReference type="EMBL" id="CAB5036352.1"/>
    </source>
</evidence>
<dbReference type="EMBL" id="CAEZXW010000005">
    <property type="protein sequence ID" value="CAB4693028.1"/>
    <property type="molecule type" value="Genomic_DNA"/>
</dbReference>
<dbReference type="EMBL" id="CAFBMD010000032">
    <property type="protein sequence ID" value="CAB4894239.1"/>
    <property type="molecule type" value="Genomic_DNA"/>
</dbReference>
<dbReference type="InterPro" id="IPR001940">
    <property type="entry name" value="Peptidase_S1C"/>
</dbReference>
<dbReference type="PANTHER" id="PTHR43343">
    <property type="entry name" value="PEPTIDASE S12"/>
    <property type="match status" value="1"/>
</dbReference>
<dbReference type="EMBL" id="CAFBQF010000020">
    <property type="protein sequence ID" value="CAB5047525.1"/>
    <property type="molecule type" value="Genomic_DNA"/>
</dbReference>
<evidence type="ECO:0000256" key="3">
    <source>
        <dbReference type="SAM" id="MobiDB-lite"/>
    </source>
</evidence>
<keyword evidence="1" id="KW-0645">Protease</keyword>
<dbReference type="GO" id="GO:0004252">
    <property type="term" value="F:serine-type endopeptidase activity"/>
    <property type="evidence" value="ECO:0007669"/>
    <property type="project" value="InterPro"/>
</dbReference>
<accession>A0A6J7FQ49</accession>
<dbReference type="PRINTS" id="PR00834">
    <property type="entry name" value="PROTEASES2C"/>
</dbReference>
<dbReference type="InterPro" id="IPR051201">
    <property type="entry name" value="Chloro_Bact_Ser_Proteases"/>
</dbReference>
<evidence type="ECO:0000313" key="4">
    <source>
        <dbReference type="EMBL" id="CAB4693028.1"/>
    </source>
</evidence>
<dbReference type="InterPro" id="IPR036034">
    <property type="entry name" value="PDZ_sf"/>
</dbReference>
<dbReference type="InterPro" id="IPR008160">
    <property type="entry name" value="Collagen"/>
</dbReference>
<dbReference type="Gene3D" id="2.40.10.120">
    <property type="match status" value="1"/>
</dbReference>
<protein>
    <submittedName>
        <fullName evidence="5">Unannotated protein</fullName>
    </submittedName>
</protein>
<evidence type="ECO:0000313" key="5">
    <source>
        <dbReference type="EMBL" id="CAB4894239.1"/>
    </source>
</evidence>
<evidence type="ECO:0000256" key="2">
    <source>
        <dbReference type="ARBA" id="ARBA00022801"/>
    </source>
</evidence>
<dbReference type="Gene3D" id="2.30.42.10">
    <property type="match status" value="1"/>
</dbReference>
<dbReference type="EMBL" id="CAFBQA010000014">
    <property type="protein sequence ID" value="CAB5036352.1"/>
    <property type="molecule type" value="Genomic_DNA"/>
</dbReference>
<name>A0A6J7FQ49_9ZZZZ</name>
<feature type="region of interest" description="Disordered" evidence="3">
    <location>
        <begin position="94"/>
        <end position="120"/>
    </location>
</feature>
<dbReference type="PANTHER" id="PTHR43343:SF3">
    <property type="entry name" value="PROTEASE DO-LIKE 8, CHLOROPLASTIC"/>
    <property type="match status" value="1"/>
</dbReference>
<dbReference type="SUPFAM" id="SSF50494">
    <property type="entry name" value="Trypsin-like serine proteases"/>
    <property type="match status" value="1"/>
</dbReference>
<keyword evidence="2" id="KW-0378">Hydrolase</keyword>